<feature type="transmembrane region" description="Helical" evidence="1">
    <location>
        <begin position="18"/>
        <end position="39"/>
    </location>
</feature>
<organism evidence="2">
    <name type="scientific">marine sediment metagenome</name>
    <dbReference type="NCBI Taxonomy" id="412755"/>
    <lineage>
        <taxon>unclassified sequences</taxon>
        <taxon>metagenomes</taxon>
        <taxon>ecological metagenomes</taxon>
    </lineage>
</organism>
<comment type="caution">
    <text evidence="2">The sequence shown here is derived from an EMBL/GenBank/DDBJ whole genome shotgun (WGS) entry which is preliminary data.</text>
</comment>
<dbReference type="EMBL" id="BARV01038450">
    <property type="protein sequence ID" value="GAI47900.1"/>
    <property type="molecule type" value="Genomic_DNA"/>
</dbReference>
<keyword evidence="1" id="KW-0812">Transmembrane</keyword>
<keyword evidence="1" id="KW-1133">Transmembrane helix</keyword>
<proteinExistence type="predicted"/>
<name>X1QA32_9ZZZZ</name>
<feature type="non-terminal residue" evidence="2">
    <location>
        <position position="45"/>
    </location>
</feature>
<accession>X1QA32</accession>
<protein>
    <submittedName>
        <fullName evidence="2">Uncharacterized protein</fullName>
    </submittedName>
</protein>
<evidence type="ECO:0000256" key="1">
    <source>
        <dbReference type="SAM" id="Phobius"/>
    </source>
</evidence>
<evidence type="ECO:0000313" key="2">
    <source>
        <dbReference type="EMBL" id="GAI47900.1"/>
    </source>
</evidence>
<keyword evidence="1" id="KW-0472">Membrane</keyword>
<reference evidence="2" key="1">
    <citation type="journal article" date="2014" name="Front. Microbiol.">
        <title>High frequency of phylogenetically diverse reductive dehalogenase-homologous genes in deep subseafloor sedimentary metagenomes.</title>
        <authorList>
            <person name="Kawai M."/>
            <person name="Futagami T."/>
            <person name="Toyoda A."/>
            <person name="Takaki Y."/>
            <person name="Nishi S."/>
            <person name="Hori S."/>
            <person name="Arai W."/>
            <person name="Tsubouchi T."/>
            <person name="Morono Y."/>
            <person name="Uchiyama I."/>
            <person name="Ito T."/>
            <person name="Fujiyama A."/>
            <person name="Inagaki F."/>
            <person name="Takami H."/>
        </authorList>
    </citation>
    <scope>NUCLEOTIDE SEQUENCE</scope>
    <source>
        <strain evidence="2">Expedition CK06-06</strain>
    </source>
</reference>
<sequence>MSPNGQTRSRKAVASDNLYTVILALALCAVLATAALVAYKCYYQN</sequence>
<gene>
    <name evidence="2" type="ORF">S06H3_59231</name>
</gene>
<dbReference type="AlphaFoldDB" id="X1QA32"/>